<proteinExistence type="predicted"/>
<dbReference type="AlphaFoldDB" id="A0A1F8F6S9"/>
<name>A0A1F8F6S9_9BACT</name>
<reference evidence="1 2" key="1">
    <citation type="journal article" date="2016" name="Nat. Commun.">
        <title>Thousands of microbial genomes shed light on interconnected biogeochemical processes in an aquifer system.</title>
        <authorList>
            <person name="Anantharaman K."/>
            <person name="Brown C.T."/>
            <person name="Hug L.A."/>
            <person name="Sharon I."/>
            <person name="Castelle C.J."/>
            <person name="Probst A.J."/>
            <person name="Thomas B.C."/>
            <person name="Singh A."/>
            <person name="Wilkins M.J."/>
            <person name="Karaoz U."/>
            <person name="Brodie E.L."/>
            <person name="Williams K.H."/>
            <person name="Hubbard S.S."/>
            <person name="Banfield J.F."/>
        </authorList>
    </citation>
    <scope>NUCLEOTIDE SEQUENCE [LARGE SCALE GENOMIC DNA]</scope>
</reference>
<evidence type="ECO:0000313" key="2">
    <source>
        <dbReference type="Proteomes" id="UP000178908"/>
    </source>
</evidence>
<organism evidence="1 2">
    <name type="scientific">Candidatus Yanofskybacteria bacterium RIFCSPHIGHO2_02_FULL_39_10</name>
    <dbReference type="NCBI Taxonomy" id="1802674"/>
    <lineage>
        <taxon>Bacteria</taxon>
        <taxon>Candidatus Yanofskyibacteriota</taxon>
    </lineage>
</organism>
<protein>
    <submittedName>
        <fullName evidence="1">Uncharacterized protein</fullName>
    </submittedName>
</protein>
<comment type="caution">
    <text evidence="1">The sequence shown here is derived from an EMBL/GenBank/DDBJ whole genome shotgun (WGS) entry which is preliminary data.</text>
</comment>
<accession>A0A1F8F6S9</accession>
<evidence type="ECO:0000313" key="1">
    <source>
        <dbReference type="EMBL" id="OGN07966.1"/>
    </source>
</evidence>
<dbReference type="EMBL" id="MGJO01000059">
    <property type="protein sequence ID" value="OGN07966.1"/>
    <property type="molecule type" value="Genomic_DNA"/>
</dbReference>
<sequence>MTKLNYEKKLDLSLTDDKNFQVALGLINKISKGKVWLIGSGVYKNLLKIKHGINLTPDDYDFVVEKIKKPLPKLKGWEVSKNTFGNLRFKKDGITVDPIPLNNILLLKE</sequence>
<gene>
    <name evidence="1" type="ORF">A3C61_00870</name>
</gene>
<dbReference type="Proteomes" id="UP000178908">
    <property type="component" value="Unassembled WGS sequence"/>
</dbReference>